<dbReference type="Proteomes" id="UP000000692">
    <property type="component" value="Chromosome"/>
</dbReference>
<proteinExistence type="predicted"/>
<protein>
    <submittedName>
        <fullName evidence="2">Cell division protein FtsZ</fullName>
    </submittedName>
</protein>
<dbReference type="HOGENOM" id="CLU_092041_0_0_5"/>
<dbReference type="KEGG" id="kvl:KVU_1208"/>
<reference evidence="2 3" key="1">
    <citation type="journal article" date="2011" name="J. Bacteriol.">
        <title>Complete genome sequence of the industrial strain Ketogulonicigenium vulgare WSH-001.</title>
        <authorList>
            <person name="Liu L."/>
            <person name="Li Y."/>
            <person name="Zhang J."/>
            <person name="Zhou Z."/>
            <person name="Liu J."/>
            <person name="Li X."/>
            <person name="Zhou J."/>
            <person name="Du G."/>
            <person name="Wang L."/>
            <person name="Chen J."/>
        </authorList>
    </citation>
    <scope>NUCLEOTIDE SEQUENCE [LARGE SCALE GENOMIC DNA]</scope>
    <source>
        <strain evidence="2 3">WSH-001</strain>
    </source>
</reference>
<dbReference type="AlphaFoldDB" id="F9Y7B9"/>
<dbReference type="RefSeq" id="WP_013384511.1">
    <property type="nucleotide sequence ID" value="NC_017384.1"/>
</dbReference>
<sequence>MSFEYRVIPAPRRAEKYRGAKTTEDRFTRTIEGLMNEMAVDGWEYQRADSLPCEERRGLTGHTTVYQTILVFRRAVAEAATPVAVAPAPIVAAAPPVPAVKAAAAPAAPPAVPRVAPAEPAAAPAMVASKTEEPRLSGGPKLPPLKAD</sequence>
<feature type="compositionally biased region" description="Low complexity" evidence="1">
    <location>
        <begin position="113"/>
        <end position="128"/>
    </location>
</feature>
<name>F9Y7B9_KETVW</name>
<accession>F9Y7B9</accession>
<evidence type="ECO:0000313" key="2">
    <source>
        <dbReference type="EMBL" id="AEM41047.1"/>
    </source>
</evidence>
<evidence type="ECO:0000313" key="3">
    <source>
        <dbReference type="Proteomes" id="UP000000692"/>
    </source>
</evidence>
<organism evidence="2 3">
    <name type="scientific">Ketogulonicigenium vulgare (strain WSH-001)</name>
    <dbReference type="NCBI Taxonomy" id="759362"/>
    <lineage>
        <taxon>Bacteria</taxon>
        <taxon>Pseudomonadati</taxon>
        <taxon>Pseudomonadota</taxon>
        <taxon>Alphaproteobacteria</taxon>
        <taxon>Rhodobacterales</taxon>
        <taxon>Roseobacteraceae</taxon>
        <taxon>Ketogulonicigenium</taxon>
    </lineage>
</organism>
<keyword evidence="3" id="KW-1185">Reference proteome</keyword>
<gene>
    <name evidence="2" type="ordered locus">KVU_1208</name>
</gene>
<evidence type="ECO:0000256" key="1">
    <source>
        <dbReference type="SAM" id="MobiDB-lite"/>
    </source>
</evidence>
<dbReference type="EMBL" id="CP002018">
    <property type="protein sequence ID" value="AEM41047.1"/>
    <property type="molecule type" value="Genomic_DNA"/>
</dbReference>
<keyword evidence="2" id="KW-0132">Cell division</keyword>
<feature type="region of interest" description="Disordered" evidence="1">
    <location>
        <begin position="104"/>
        <end position="148"/>
    </location>
</feature>
<keyword evidence="2" id="KW-0131">Cell cycle</keyword>
<dbReference type="eggNOG" id="ENOG5032S3Y">
    <property type="taxonomic scope" value="Bacteria"/>
</dbReference>
<dbReference type="OrthoDB" id="7658888at2"/>
<dbReference type="GO" id="GO:0051301">
    <property type="term" value="P:cell division"/>
    <property type="evidence" value="ECO:0007669"/>
    <property type="project" value="UniProtKB-KW"/>
</dbReference>